<dbReference type="PANTHER" id="PTHR10192:SF5">
    <property type="entry name" value="GEPHYRIN"/>
    <property type="match status" value="1"/>
</dbReference>
<dbReference type="Pfam" id="PF03454">
    <property type="entry name" value="MoeA_C"/>
    <property type="match status" value="1"/>
</dbReference>
<dbReference type="SUPFAM" id="SSF63867">
    <property type="entry name" value="MoeA C-terminal domain-like"/>
    <property type="match status" value="1"/>
</dbReference>
<dbReference type="InterPro" id="IPR008284">
    <property type="entry name" value="MoCF_biosynth_CS"/>
</dbReference>
<dbReference type="EC" id="2.10.1.1" evidence="11"/>
<dbReference type="Pfam" id="PF03453">
    <property type="entry name" value="MoeA_N"/>
    <property type="match status" value="1"/>
</dbReference>
<evidence type="ECO:0000256" key="11">
    <source>
        <dbReference type="RuleBase" id="RU365090"/>
    </source>
</evidence>
<gene>
    <name evidence="13" type="ORF">SAMN05192556_101698</name>
</gene>
<sequence>MPETASLQPVEAGLDALLEDVPVMPAENLPCSQAARRVLAGDVMARLDAPPFDNSAMDGYALRHEDAGRTLPVSQRIAAGARVTPLAPNSCARIFTGGALPEGADCVVMQERVEITDDGIRFPDNIPFHDNVRLQGSDVSAGRPLLDAGTRLDAAALGHLAGQGITEVAVRRRPRVALLSTGDELIEPGQPLAFGQIYNGNRPMLTHLLETFGADVTHLATVPDDVEGTREMLRNAAQQTDVVVTTGGVSVGEEDHVKAALESLGRLDLWRLALRPGKPLALGRLPDGHGGETRFVGLPGNPVSCFVGAWLFLRPLMGALLHCPELAQLPRLSAHADFSTRTGPRRHYMRVKLAFTREGIVAHAYPDQKSGVLSSCVGADALAVIEPDADIAKGDVVDCLWLRGD</sequence>
<dbReference type="FunFam" id="3.40.980.10:FF:000004">
    <property type="entry name" value="Molybdopterin molybdenumtransferase"/>
    <property type="match status" value="1"/>
</dbReference>
<accession>A0A1M6PD50</accession>
<dbReference type="Gene3D" id="3.90.105.10">
    <property type="entry name" value="Molybdopterin biosynthesis moea protein, domain 2"/>
    <property type="match status" value="1"/>
</dbReference>
<dbReference type="Gene3D" id="3.40.980.10">
    <property type="entry name" value="MoaB/Mog-like domain"/>
    <property type="match status" value="1"/>
</dbReference>
<evidence type="ECO:0000313" key="14">
    <source>
        <dbReference type="Proteomes" id="UP000184248"/>
    </source>
</evidence>
<dbReference type="UniPathway" id="UPA00344"/>
<keyword evidence="9 11" id="KW-0501">Molybdenum cofactor biosynthesis</keyword>
<evidence type="ECO:0000256" key="7">
    <source>
        <dbReference type="ARBA" id="ARBA00022723"/>
    </source>
</evidence>
<evidence type="ECO:0000256" key="4">
    <source>
        <dbReference type="ARBA" id="ARBA00010763"/>
    </source>
</evidence>
<proteinExistence type="inferred from homology"/>
<evidence type="ECO:0000256" key="1">
    <source>
        <dbReference type="ARBA" id="ARBA00001946"/>
    </source>
</evidence>
<organism evidence="13 14">
    <name type="scientific">Halomonas caseinilytica</name>
    <dbReference type="NCBI Taxonomy" id="438744"/>
    <lineage>
        <taxon>Bacteria</taxon>
        <taxon>Pseudomonadati</taxon>
        <taxon>Pseudomonadota</taxon>
        <taxon>Gammaproteobacteria</taxon>
        <taxon>Oceanospirillales</taxon>
        <taxon>Halomonadaceae</taxon>
        <taxon>Halomonas</taxon>
    </lineage>
</organism>
<dbReference type="SMART" id="SM00852">
    <property type="entry name" value="MoCF_biosynth"/>
    <property type="match status" value="1"/>
</dbReference>
<dbReference type="Gene3D" id="2.170.190.11">
    <property type="entry name" value="Molybdopterin biosynthesis moea protein, domain 3"/>
    <property type="match status" value="1"/>
</dbReference>
<dbReference type="SUPFAM" id="SSF53218">
    <property type="entry name" value="Molybdenum cofactor biosynthesis proteins"/>
    <property type="match status" value="1"/>
</dbReference>
<evidence type="ECO:0000256" key="10">
    <source>
        <dbReference type="ARBA" id="ARBA00047317"/>
    </source>
</evidence>
<comment type="pathway">
    <text evidence="3 11">Cofactor biosynthesis; molybdopterin biosynthesis.</text>
</comment>
<dbReference type="InterPro" id="IPR036688">
    <property type="entry name" value="MoeA_C_domain_IV_sf"/>
</dbReference>
<dbReference type="InterPro" id="IPR001453">
    <property type="entry name" value="MoaB/Mog_dom"/>
</dbReference>
<dbReference type="AlphaFoldDB" id="A0A1M6PD50"/>
<name>A0A1M6PD50_9GAMM</name>
<dbReference type="Proteomes" id="UP000184248">
    <property type="component" value="Unassembled WGS sequence"/>
</dbReference>
<dbReference type="InterPro" id="IPR038987">
    <property type="entry name" value="MoeA-like"/>
</dbReference>
<reference evidence="14" key="1">
    <citation type="submission" date="2016-11" db="EMBL/GenBank/DDBJ databases">
        <authorList>
            <person name="Varghese N."/>
            <person name="Submissions S."/>
        </authorList>
    </citation>
    <scope>NUCLEOTIDE SEQUENCE [LARGE SCALE GENOMIC DNA]</scope>
    <source>
        <strain evidence="14">ALO Sharm</strain>
    </source>
</reference>
<dbReference type="InterPro" id="IPR005111">
    <property type="entry name" value="MoeA_C_domain_IV"/>
</dbReference>
<dbReference type="GO" id="GO:0005829">
    <property type="term" value="C:cytosol"/>
    <property type="evidence" value="ECO:0007669"/>
    <property type="project" value="TreeGrafter"/>
</dbReference>
<keyword evidence="14" id="KW-1185">Reference proteome</keyword>
<feature type="domain" description="MoaB/Mog" evidence="12">
    <location>
        <begin position="177"/>
        <end position="319"/>
    </location>
</feature>
<evidence type="ECO:0000256" key="9">
    <source>
        <dbReference type="ARBA" id="ARBA00023150"/>
    </source>
</evidence>
<dbReference type="InterPro" id="IPR005110">
    <property type="entry name" value="MoeA_linker/N"/>
</dbReference>
<dbReference type="GO" id="GO:0061599">
    <property type="term" value="F:molybdopterin molybdotransferase activity"/>
    <property type="evidence" value="ECO:0007669"/>
    <property type="project" value="UniProtKB-UniRule"/>
</dbReference>
<evidence type="ECO:0000256" key="8">
    <source>
        <dbReference type="ARBA" id="ARBA00022842"/>
    </source>
</evidence>
<dbReference type="NCBIfam" id="TIGR00177">
    <property type="entry name" value="molyb_syn"/>
    <property type="match status" value="1"/>
</dbReference>
<dbReference type="InterPro" id="IPR036135">
    <property type="entry name" value="MoeA_linker/N_sf"/>
</dbReference>
<evidence type="ECO:0000256" key="3">
    <source>
        <dbReference type="ARBA" id="ARBA00005046"/>
    </source>
</evidence>
<comment type="function">
    <text evidence="2 11">Catalyzes the insertion of molybdate into adenylated molybdopterin with the concomitant release of AMP.</text>
</comment>
<dbReference type="Gene3D" id="2.40.340.10">
    <property type="entry name" value="MoeA, C-terminal, domain IV"/>
    <property type="match status" value="1"/>
</dbReference>
<keyword evidence="8 11" id="KW-0460">Magnesium</keyword>
<dbReference type="RefSeq" id="WP_064698487.1">
    <property type="nucleotide sequence ID" value="NZ_BDEO01000001.1"/>
</dbReference>
<evidence type="ECO:0000259" key="12">
    <source>
        <dbReference type="SMART" id="SM00852"/>
    </source>
</evidence>
<evidence type="ECO:0000256" key="5">
    <source>
        <dbReference type="ARBA" id="ARBA00022505"/>
    </source>
</evidence>
<evidence type="ECO:0000256" key="6">
    <source>
        <dbReference type="ARBA" id="ARBA00022679"/>
    </source>
</evidence>
<comment type="cofactor">
    <cofactor evidence="1 11">
        <name>Mg(2+)</name>
        <dbReference type="ChEBI" id="CHEBI:18420"/>
    </cofactor>
</comment>
<keyword evidence="7 11" id="KW-0479">Metal-binding</keyword>
<dbReference type="NCBIfam" id="NF045515">
    <property type="entry name" value="Glp_gephyrin"/>
    <property type="match status" value="1"/>
</dbReference>
<dbReference type="InterPro" id="IPR036425">
    <property type="entry name" value="MoaB/Mog-like_dom_sf"/>
</dbReference>
<keyword evidence="6 11" id="KW-0808">Transferase</keyword>
<dbReference type="PANTHER" id="PTHR10192">
    <property type="entry name" value="MOLYBDOPTERIN BIOSYNTHESIS PROTEIN"/>
    <property type="match status" value="1"/>
</dbReference>
<evidence type="ECO:0000256" key="2">
    <source>
        <dbReference type="ARBA" id="ARBA00002901"/>
    </source>
</evidence>
<dbReference type="GO" id="GO:0046872">
    <property type="term" value="F:metal ion binding"/>
    <property type="evidence" value="ECO:0007669"/>
    <property type="project" value="UniProtKB-UniRule"/>
</dbReference>
<dbReference type="GO" id="GO:0006777">
    <property type="term" value="P:Mo-molybdopterin cofactor biosynthetic process"/>
    <property type="evidence" value="ECO:0007669"/>
    <property type="project" value="UniProtKB-UniRule"/>
</dbReference>
<dbReference type="OrthoDB" id="9804758at2"/>
<dbReference type="EMBL" id="FRAL01000001">
    <property type="protein sequence ID" value="SHK05869.1"/>
    <property type="molecule type" value="Genomic_DNA"/>
</dbReference>
<comment type="similarity">
    <text evidence="4 11">Belongs to the MoeA family.</text>
</comment>
<dbReference type="Pfam" id="PF00994">
    <property type="entry name" value="MoCF_biosynth"/>
    <property type="match status" value="1"/>
</dbReference>
<evidence type="ECO:0000313" key="13">
    <source>
        <dbReference type="EMBL" id="SHK05869.1"/>
    </source>
</evidence>
<dbReference type="PROSITE" id="PS01079">
    <property type="entry name" value="MOCF_BIOSYNTHESIS_2"/>
    <property type="match status" value="1"/>
</dbReference>
<dbReference type="CDD" id="cd00887">
    <property type="entry name" value="MoeA"/>
    <property type="match status" value="1"/>
</dbReference>
<dbReference type="SUPFAM" id="SSF63882">
    <property type="entry name" value="MoeA N-terminal region -like"/>
    <property type="match status" value="1"/>
</dbReference>
<comment type="catalytic activity">
    <reaction evidence="10">
        <text>adenylyl-molybdopterin + molybdate = Mo-molybdopterin + AMP + H(+)</text>
        <dbReference type="Rhea" id="RHEA:35047"/>
        <dbReference type="ChEBI" id="CHEBI:15378"/>
        <dbReference type="ChEBI" id="CHEBI:36264"/>
        <dbReference type="ChEBI" id="CHEBI:62727"/>
        <dbReference type="ChEBI" id="CHEBI:71302"/>
        <dbReference type="ChEBI" id="CHEBI:456215"/>
        <dbReference type="EC" id="2.10.1.1"/>
    </reaction>
</comment>
<keyword evidence="5 11" id="KW-0500">Molybdenum</keyword>
<protein>
    <recommendedName>
        <fullName evidence="11">Molybdopterin molybdenumtransferase</fullName>
        <ecNumber evidence="11">2.10.1.1</ecNumber>
    </recommendedName>
</protein>